<evidence type="ECO:0000313" key="1">
    <source>
        <dbReference type="EMBL" id="JAP91319.1"/>
    </source>
</evidence>
<gene>
    <name evidence="1" type="ORF">TPC1_17105</name>
</gene>
<name>A0A146K736_9EUKA</name>
<reference evidence="1" key="1">
    <citation type="submission" date="2015-07" db="EMBL/GenBank/DDBJ databases">
        <title>Adaptation to a free-living lifestyle via gene acquisitions in the diplomonad Trepomonas sp. PC1.</title>
        <authorList>
            <person name="Xu F."/>
            <person name="Jerlstrom-Hultqvist J."/>
            <person name="Kolisko M."/>
            <person name="Simpson A.G.B."/>
            <person name="Roger A.J."/>
            <person name="Svard S.G."/>
            <person name="Andersson J.O."/>
        </authorList>
    </citation>
    <scope>NUCLEOTIDE SEQUENCE</scope>
    <source>
        <strain evidence="1">PC1</strain>
    </source>
</reference>
<dbReference type="EMBL" id="GDID01005287">
    <property type="protein sequence ID" value="JAP91319.1"/>
    <property type="molecule type" value="Transcribed_RNA"/>
</dbReference>
<sequence length="1296" mass="149084">MISNQIDSIINEQIATAQQIIHKSGASKLQLIRESIQTRSSLKMTVKNMVDINRRLKQMFVSQPSTDLPINQSAQYIMQTSNIVLNQFPGICYNINTLVNEHQLSLYDLLDLDFTTLLSEQINLEAMSKLLQTLNVLPHHFSNLLVCRYVLFYANYHILVSNNVIVRLPAQCITSKPKQSTEFIVLYQKLFNRPIYRGSNQPYVIEASQALLSSAILEPVDYGLVVSNAQFLTISTTFSQNIQIQCDQKLNINQPVRLDLQTQKVQMTNAFYHPVAEIVAQLELCSQMRRQVNFDQLENKQIEVLLALQFEVDQTQKCQLAIARQSGGFIKALKLLGDERVFYQLEKTHTEYADERQGLVQVELMLPILFEGFYDAQKLQFKSLKQNFQILKFENADQVLSLKKIAMQKSDFFSQKLKQKFKFSDSVAQNVAKKEESEDKNEQVANCFCLVNQNLSNQWIAGEPRVEVECDLAISIQICDNKLLIELEQFADGDLKQIQFGASKEEIAMQVLIAAAQKKLHIDLGFDFFIDAYVNFLQKKQNSDQVQVPILFQDQRFDARIAKLLLLQSNELVAMVTELEITSCQDRELPVFQPMIENIFSQDQLKSTAMDAFELKIQNFSDQTSQHNSLVKSFDGLFSFPLDEKQLFSMPIEPPQIFDTKLFEAPPSQPKMSFQLSANSMNLGSQIASLQQQCKVDQEQFKLKNIHGYVRYHLPSYNVAIVAFCDPFNRQDQWNHSMAIWHLPKEFSTIKLKRFASKEVQISAEGEQIYIARALVKCSVHPLEANSGIYVVDEATLINYQDPCDKFSLTHQDQVNQTVEGSVYWQEIQKQQKSSTSYGFVRLASGHERHFYLQKQQSVLGHLVKLKLFSSDSQAHPNSCELVQDLIPPPDRHKFLFGRIIGIYQELPAQTEQLLKSSFRLQQIKNSNYQTVNGMILTEPMQGTHVDLCYFRLILPMQMVQQLKPGLGIYFTLKELALHKVVDQTDSLYQTPVDLVNIILQNKTSNQKFAQPSQDVGNSKKLSCWAVDNICLQKDQFSGYYKTIQQRNCSGIQADGLFFDRYGKVLANGFESLVYVPRPTLNIQPAIFKEQERYLFNVHFVFNEQKQAFVPEANQIRKIRQDVSSRRIQGKIIQLQQEKRCPIYVFQPNVDHQIKNDVGRVLECLQESLTPESHCYIVSPTAFYLLSNEILNKLSNVSQSQYKTVFEKLINGQISLNLKQVSIGLQSDGEFERHKDVYQTIQLLQQNIYTTKDDQGNRHNLFWCRYADELCCSEEIQVEAQEPEPEKNSEVDFLSY</sequence>
<proteinExistence type="predicted"/>
<accession>A0A146K736</accession>
<protein>
    <submittedName>
        <fullName evidence="1">Uncharacterized protein</fullName>
    </submittedName>
</protein>
<organism evidence="1">
    <name type="scientific">Trepomonas sp. PC1</name>
    <dbReference type="NCBI Taxonomy" id="1076344"/>
    <lineage>
        <taxon>Eukaryota</taxon>
        <taxon>Metamonada</taxon>
        <taxon>Diplomonadida</taxon>
        <taxon>Hexamitidae</taxon>
        <taxon>Hexamitinae</taxon>
        <taxon>Trepomonas</taxon>
    </lineage>
</organism>